<dbReference type="RefSeq" id="WP_101357788.1">
    <property type="nucleotide sequence ID" value="NZ_NKXO01000006.1"/>
</dbReference>
<evidence type="ECO:0000256" key="1">
    <source>
        <dbReference type="SAM" id="Phobius"/>
    </source>
</evidence>
<dbReference type="PANTHER" id="PTHR19353">
    <property type="entry name" value="FATTY ACID DESATURASE 2"/>
    <property type="match status" value="1"/>
</dbReference>
<feature type="transmembrane region" description="Helical" evidence="1">
    <location>
        <begin position="98"/>
        <end position="117"/>
    </location>
</feature>
<dbReference type="PANTHER" id="PTHR19353:SF19">
    <property type="entry name" value="DELTA(5) FATTY ACID DESATURASE C-RELATED"/>
    <property type="match status" value="1"/>
</dbReference>
<dbReference type="GO" id="GO:0008610">
    <property type="term" value="P:lipid biosynthetic process"/>
    <property type="evidence" value="ECO:0007669"/>
    <property type="project" value="UniProtKB-ARBA"/>
</dbReference>
<dbReference type="Proteomes" id="UP000233387">
    <property type="component" value="Unassembled WGS sequence"/>
</dbReference>
<reference evidence="3 4" key="1">
    <citation type="submission" date="2017-06" db="EMBL/GenBank/DDBJ databases">
        <title>Raineya orbicola gen. nov., sp. nov. a slightly thermophilic bacterium of the phylum Bacteroidetes and the description of Raineyaceae fam. nov.</title>
        <authorList>
            <person name="Albuquerque L."/>
            <person name="Polonia A.R.M."/>
            <person name="Barroso C."/>
            <person name="Froufe H.J.C."/>
            <person name="Lage O."/>
            <person name="Lobo-Da-Cunha A."/>
            <person name="Egas C."/>
            <person name="Da Costa M.S."/>
        </authorList>
    </citation>
    <scope>NUCLEOTIDE SEQUENCE [LARGE SCALE GENOMIC DNA]</scope>
    <source>
        <strain evidence="3 4">SPSPC-11</strain>
    </source>
</reference>
<feature type="transmembrane region" description="Helical" evidence="1">
    <location>
        <begin position="63"/>
        <end position="86"/>
    </location>
</feature>
<dbReference type="GO" id="GO:0016717">
    <property type="term" value="F:oxidoreductase activity, acting on paired donors, with oxidation of a pair of donors resulting in the reduction of molecular oxygen to two molecules of water"/>
    <property type="evidence" value="ECO:0007669"/>
    <property type="project" value="TreeGrafter"/>
</dbReference>
<evidence type="ECO:0000259" key="2">
    <source>
        <dbReference type="Pfam" id="PF00487"/>
    </source>
</evidence>
<feature type="transmembrane region" description="Helical" evidence="1">
    <location>
        <begin position="161"/>
        <end position="181"/>
    </location>
</feature>
<dbReference type="InterPro" id="IPR012171">
    <property type="entry name" value="Fatty_acid_desaturase"/>
</dbReference>
<sequence>MPKVTFNNRKGNFYETLKNAVDTYFQEKKIAKTGDWRLFSKTIILIGSAIGIYILLLSNILPAWAGMLGSAMLGFVLATIGFNVMHDANHGSYSKNKTLNEILGLTMNALGGNAFIWKIKHNITHHTYTNIDGLDDDIAKSPLIRMASTQVWKPAHRFQHIYVFFLYAISSFAWVFLTDMQKYFKRKIHNSPISKIPLKEHIIFWLSKILYVVFYVAIPVYFVGWGAWLVGFSLMHIVMGVTLSLTFQLAHMVEEVEHEHFVAENTYIDAEWAEHQVRTTANFAPQSRLISWLVGGLNFQIEHHLFPRISHVHYPAISKIVKEVCESYNVPYYEAPTLWHAIVSHIKTMKAFGQKPMLVSC</sequence>
<dbReference type="Pfam" id="PF00487">
    <property type="entry name" value="FA_desaturase"/>
    <property type="match status" value="1"/>
</dbReference>
<evidence type="ECO:0000313" key="4">
    <source>
        <dbReference type="Proteomes" id="UP000233387"/>
    </source>
</evidence>
<keyword evidence="1" id="KW-0812">Transmembrane</keyword>
<evidence type="ECO:0000313" key="3">
    <source>
        <dbReference type="EMBL" id="PKQ70448.1"/>
    </source>
</evidence>
<dbReference type="InterPro" id="IPR005804">
    <property type="entry name" value="FA_desaturase_dom"/>
</dbReference>
<dbReference type="PIRSF" id="PIRSF015921">
    <property type="entry name" value="FA_sphinglp_des"/>
    <property type="match status" value="1"/>
</dbReference>
<keyword evidence="4" id="KW-1185">Reference proteome</keyword>
<dbReference type="CDD" id="cd03506">
    <property type="entry name" value="Delta6-FADS-like"/>
    <property type="match status" value="1"/>
</dbReference>
<dbReference type="GO" id="GO:0016020">
    <property type="term" value="C:membrane"/>
    <property type="evidence" value="ECO:0007669"/>
    <property type="project" value="TreeGrafter"/>
</dbReference>
<keyword evidence="1" id="KW-0472">Membrane</keyword>
<dbReference type="OrthoDB" id="104711at2"/>
<protein>
    <submittedName>
        <fullName evidence="3">Fatty acid desaturase</fullName>
    </submittedName>
</protein>
<gene>
    <name evidence="3" type="ORF">Rain11_0531</name>
</gene>
<keyword evidence="1" id="KW-1133">Transmembrane helix</keyword>
<feature type="transmembrane region" description="Helical" evidence="1">
    <location>
        <begin position="202"/>
        <end position="222"/>
    </location>
</feature>
<proteinExistence type="predicted"/>
<name>A0A2N3IJK7_9BACT</name>
<feature type="domain" description="Fatty acid desaturase" evidence="2">
    <location>
        <begin position="62"/>
        <end position="334"/>
    </location>
</feature>
<feature type="transmembrane region" description="Helical" evidence="1">
    <location>
        <begin position="38"/>
        <end position="57"/>
    </location>
</feature>
<comment type="caution">
    <text evidence="3">The sequence shown here is derived from an EMBL/GenBank/DDBJ whole genome shotgun (WGS) entry which is preliminary data.</text>
</comment>
<dbReference type="EMBL" id="NKXO01000006">
    <property type="protein sequence ID" value="PKQ70448.1"/>
    <property type="molecule type" value="Genomic_DNA"/>
</dbReference>
<dbReference type="AlphaFoldDB" id="A0A2N3IJK7"/>
<organism evidence="3 4">
    <name type="scientific">Raineya orbicola</name>
    <dbReference type="NCBI Taxonomy" id="2016530"/>
    <lineage>
        <taxon>Bacteria</taxon>
        <taxon>Pseudomonadati</taxon>
        <taxon>Bacteroidota</taxon>
        <taxon>Cytophagia</taxon>
        <taxon>Cytophagales</taxon>
        <taxon>Raineyaceae</taxon>
        <taxon>Raineya</taxon>
    </lineage>
</organism>
<accession>A0A2N3IJK7</accession>